<accession>A0A7R8ZHQ0</accession>
<dbReference type="AlphaFoldDB" id="A0A7R8ZHQ0"/>
<sequence length="85" mass="9503">MTATGEPPLCMSCSALFALKNALYSARQDAGAEDKWFQMKTKCHSSMLVGTRTEYQTHLVRFASEVERRFKLQLGVLRSLAGALF</sequence>
<evidence type="ECO:0000313" key="1">
    <source>
        <dbReference type="EMBL" id="CAD7205904.1"/>
    </source>
</evidence>
<name>A0A7R8ZHQ0_TIMDO</name>
<dbReference type="Gene3D" id="3.30.365.10">
    <property type="entry name" value="Aldehyde oxidase/xanthine dehydrogenase, molybdopterin binding domain"/>
    <property type="match status" value="1"/>
</dbReference>
<proteinExistence type="predicted"/>
<protein>
    <submittedName>
        <fullName evidence="1">Uncharacterized protein</fullName>
    </submittedName>
</protein>
<organism evidence="1">
    <name type="scientific">Timema douglasi</name>
    <name type="common">Walking stick</name>
    <dbReference type="NCBI Taxonomy" id="61478"/>
    <lineage>
        <taxon>Eukaryota</taxon>
        <taxon>Metazoa</taxon>
        <taxon>Ecdysozoa</taxon>
        <taxon>Arthropoda</taxon>
        <taxon>Hexapoda</taxon>
        <taxon>Insecta</taxon>
        <taxon>Pterygota</taxon>
        <taxon>Neoptera</taxon>
        <taxon>Polyneoptera</taxon>
        <taxon>Phasmatodea</taxon>
        <taxon>Timematodea</taxon>
        <taxon>Timematoidea</taxon>
        <taxon>Timematidae</taxon>
        <taxon>Timema</taxon>
    </lineage>
</organism>
<gene>
    <name evidence="1" type="ORF">TDIB3V08_LOCUS12054</name>
</gene>
<dbReference type="EMBL" id="OA577498">
    <property type="protein sequence ID" value="CAD7205904.1"/>
    <property type="molecule type" value="Genomic_DNA"/>
</dbReference>
<reference evidence="1" key="1">
    <citation type="submission" date="2020-11" db="EMBL/GenBank/DDBJ databases">
        <authorList>
            <person name="Tran Van P."/>
        </authorList>
    </citation>
    <scope>NUCLEOTIDE SEQUENCE</scope>
</reference>